<sequence length="250" mass="26854">MLLENKVAIITGGAGGIGAGISRALAAEGANIAIIDLNEEKGAELVKELEGVGVQALFLKKDISLEENAKEIRAAVIKKFGKIDVLINNAHASRQAAFMETTNEMFELSFKTGFLATLFLMRACYEDLKATKGAVINFGSGSAMKGMETQASYAASKEAIRGLSRVVANEWAPEGIRVNIISPIAETEGVKDWKEKFPAEFEAMIDRIPLKRLGDPQKDIGQAAVFLASDMSSFMTGQTLMVDGGSIQLY</sequence>
<dbReference type="PRINTS" id="PR00080">
    <property type="entry name" value="SDRFAMILY"/>
</dbReference>
<dbReference type="Pfam" id="PF13561">
    <property type="entry name" value="adh_short_C2"/>
    <property type="match status" value="1"/>
</dbReference>
<dbReference type="SUPFAM" id="SSF51735">
    <property type="entry name" value="NAD(P)-binding Rossmann-fold domains"/>
    <property type="match status" value="1"/>
</dbReference>
<dbReference type="RefSeq" id="WP_058919141.1">
    <property type="nucleotide sequence ID" value="NZ_JBHSQC010000015.1"/>
</dbReference>
<dbReference type="EC" id="1.1.1.-" evidence="3"/>
<proteinExistence type="inferred from homology"/>
<accession>A0ABW4NKT2</accession>
<gene>
    <name evidence="3" type="ORF">ACFSBK_02520</name>
</gene>
<dbReference type="Gene3D" id="3.40.50.720">
    <property type="entry name" value="NAD(P)-binding Rossmann-like Domain"/>
    <property type="match status" value="1"/>
</dbReference>
<dbReference type="EMBL" id="JBHUFF010000008">
    <property type="protein sequence ID" value="MFD1798733.1"/>
    <property type="molecule type" value="Genomic_DNA"/>
</dbReference>
<dbReference type="InterPro" id="IPR036291">
    <property type="entry name" value="NAD(P)-bd_dom_sf"/>
</dbReference>
<organism evidence="3 4">
    <name type="scientific">Carnobacterium antarcticum</name>
    <dbReference type="NCBI Taxonomy" id="2126436"/>
    <lineage>
        <taxon>Bacteria</taxon>
        <taxon>Bacillati</taxon>
        <taxon>Bacillota</taxon>
        <taxon>Bacilli</taxon>
        <taxon>Lactobacillales</taxon>
        <taxon>Carnobacteriaceae</taxon>
        <taxon>Carnobacterium</taxon>
    </lineage>
</organism>
<dbReference type="PROSITE" id="PS00061">
    <property type="entry name" value="ADH_SHORT"/>
    <property type="match status" value="1"/>
</dbReference>
<dbReference type="InterPro" id="IPR002347">
    <property type="entry name" value="SDR_fam"/>
</dbReference>
<reference evidence="4" key="1">
    <citation type="journal article" date="2019" name="Int. J. Syst. Evol. Microbiol.">
        <title>The Global Catalogue of Microorganisms (GCM) 10K type strain sequencing project: providing services to taxonomists for standard genome sequencing and annotation.</title>
        <authorList>
            <consortium name="The Broad Institute Genomics Platform"/>
            <consortium name="The Broad Institute Genome Sequencing Center for Infectious Disease"/>
            <person name="Wu L."/>
            <person name="Ma J."/>
        </authorList>
    </citation>
    <scope>NUCLEOTIDE SEQUENCE [LARGE SCALE GENOMIC DNA]</scope>
    <source>
        <strain evidence="4">KCTC 42143</strain>
    </source>
</reference>
<dbReference type="PANTHER" id="PTHR42760">
    <property type="entry name" value="SHORT-CHAIN DEHYDROGENASES/REDUCTASES FAMILY MEMBER"/>
    <property type="match status" value="1"/>
</dbReference>
<dbReference type="Proteomes" id="UP001597285">
    <property type="component" value="Unassembled WGS sequence"/>
</dbReference>
<comment type="caution">
    <text evidence="3">The sequence shown here is derived from an EMBL/GenBank/DDBJ whole genome shotgun (WGS) entry which is preliminary data.</text>
</comment>
<keyword evidence="4" id="KW-1185">Reference proteome</keyword>
<dbReference type="CDD" id="cd05233">
    <property type="entry name" value="SDR_c"/>
    <property type="match status" value="1"/>
</dbReference>
<protein>
    <submittedName>
        <fullName evidence="3">SDR family NAD(P)-dependent oxidoreductase</fullName>
        <ecNumber evidence="3">1.1.1.-</ecNumber>
    </submittedName>
</protein>
<keyword evidence="3" id="KW-0560">Oxidoreductase</keyword>
<comment type="similarity">
    <text evidence="1">Belongs to the short-chain dehydrogenases/reductases (SDR) family.</text>
</comment>
<evidence type="ECO:0000313" key="4">
    <source>
        <dbReference type="Proteomes" id="UP001597285"/>
    </source>
</evidence>
<dbReference type="PRINTS" id="PR00081">
    <property type="entry name" value="GDHRDH"/>
</dbReference>
<evidence type="ECO:0000256" key="1">
    <source>
        <dbReference type="ARBA" id="ARBA00006484"/>
    </source>
</evidence>
<evidence type="ECO:0000313" key="3">
    <source>
        <dbReference type="EMBL" id="MFD1798733.1"/>
    </source>
</evidence>
<dbReference type="GO" id="GO:0016491">
    <property type="term" value="F:oxidoreductase activity"/>
    <property type="evidence" value="ECO:0007669"/>
    <property type="project" value="UniProtKB-KW"/>
</dbReference>
<name>A0ABW4NKT2_9LACT</name>
<dbReference type="InterPro" id="IPR057326">
    <property type="entry name" value="KR_dom"/>
</dbReference>
<dbReference type="SMART" id="SM00822">
    <property type="entry name" value="PKS_KR"/>
    <property type="match status" value="1"/>
</dbReference>
<feature type="domain" description="Ketoreductase" evidence="2">
    <location>
        <begin position="6"/>
        <end position="187"/>
    </location>
</feature>
<evidence type="ECO:0000259" key="2">
    <source>
        <dbReference type="SMART" id="SM00822"/>
    </source>
</evidence>
<dbReference type="InterPro" id="IPR020904">
    <property type="entry name" value="Sc_DH/Rdtase_CS"/>
</dbReference>